<evidence type="ECO:0000313" key="18">
    <source>
        <dbReference type="Proteomes" id="UP000263642"/>
    </source>
</evidence>
<evidence type="ECO:0000256" key="10">
    <source>
        <dbReference type="ARBA" id="ARBA00023204"/>
    </source>
</evidence>
<keyword evidence="4 12" id="KW-0227">DNA damage</keyword>
<dbReference type="PANTHER" id="PTHR33516">
    <property type="entry name" value="LEXA REPRESSOR"/>
    <property type="match status" value="1"/>
</dbReference>
<dbReference type="InterPro" id="IPR006199">
    <property type="entry name" value="LexA_DNA-bd_dom"/>
</dbReference>
<keyword evidence="5 12" id="KW-0378">Hydrolase</keyword>
<keyword evidence="10 12" id="KW-0234">DNA repair</keyword>
<dbReference type="InterPro" id="IPR039418">
    <property type="entry name" value="LexA-like"/>
</dbReference>
<protein>
    <recommendedName>
        <fullName evidence="12">LexA repressor</fullName>
        <ecNumber evidence="12">3.4.21.88</ecNumber>
    </recommendedName>
</protein>
<evidence type="ECO:0000256" key="9">
    <source>
        <dbReference type="ARBA" id="ARBA00023163"/>
    </source>
</evidence>
<keyword evidence="8 12" id="KW-0238">DNA-binding</keyword>
<dbReference type="InterPro" id="IPR006200">
    <property type="entry name" value="LexA"/>
</dbReference>
<feature type="DNA-binding region" description="H-T-H motif" evidence="12">
    <location>
        <begin position="32"/>
        <end position="52"/>
    </location>
</feature>
<dbReference type="SUPFAM" id="SSF51306">
    <property type="entry name" value="LexA/Signal peptidase"/>
    <property type="match status" value="1"/>
</dbReference>
<dbReference type="PANTHER" id="PTHR33516:SF2">
    <property type="entry name" value="LEXA REPRESSOR-RELATED"/>
    <property type="match status" value="1"/>
</dbReference>
<comment type="subunit">
    <text evidence="12">Homodimer.</text>
</comment>
<evidence type="ECO:0000313" key="19">
    <source>
        <dbReference type="Proteomes" id="UP000322887"/>
    </source>
</evidence>
<dbReference type="Gene3D" id="1.10.10.10">
    <property type="entry name" value="Winged helix-like DNA-binding domain superfamily/Winged helix DNA-binding domain"/>
    <property type="match status" value="1"/>
</dbReference>
<dbReference type="GeneID" id="98646067"/>
<dbReference type="RefSeq" id="WP_002648592.1">
    <property type="nucleotide sequence ID" value="NZ_CP036341.1"/>
</dbReference>
<dbReference type="GO" id="GO:0003677">
    <property type="term" value="F:DNA binding"/>
    <property type="evidence" value="ECO:0007669"/>
    <property type="project" value="UniProtKB-UniRule"/>
</dbReference>
<dbReference type="Gene3D" id="2.10.109.10">
    <property type="entry name" value="Umud Fragment, subunit A"/>
    <property type="match status" value="1"/>
</dbReference>
<dbReference type="GO" id="GO:0004252">
    <property type="term" value="F:serine-type endopeptidase activity"/>
    <property type="evidence" value="ECO:0007669"/>
    <property type="project" value="UniProtKB-UniRule"/>
</dbReference>
<reference evidence="16 18" key="1">
    <citation type="journal article" date="2018" name="Nat. Biotechnol.">
        <title>A standardized bacterial taxonomy based on genome phylogeny substantially revises the tree of life.</title>
        <authorList>
            <person name="Parks D.H."/>
            <person name="Chuvochina M."/>
            <person name="Waite D.W."/>
            <person name="Rinke C."/>
            <person name="Skarshewski A."/>
            <person name="Chaumeil P.A."/>
            <person name="Hugenholtz P."/>
        </authorList>
    </citation>
    <scope>NUCLEOTIDE SEQUENCE [LARGE SCALE GENOMIC DNA]</scope>
    <source>
        <strain evidence="16">UBA9375</strain>
    </source>
</reference>
<dbReference type="PRINTS" id="PR00726">
    <property type="entry name" value="LEXASERPTASE"/>
</dbReference>
<organism evidence="16 18">
    <name type="scientific">Gimesia maris</name>
    <dbReference type="NCBI Taxonomy" id="122"/>
    <lineage>
        <taxon>Bacteria</taxon>
        <taxon>Pseudomonadati</taxon>
        <taxon>Planctomycetota</taxon>
        <taxon>Planctomycetia</taxon>
        <taxon>Planctomycetales</taxon>
        <taxon>Planctomycetaceae</taxon>
        <taxon>Gimesia</taxon>
    </lineage>
</organism>
<dbReference type="EMBL" id="CP042910">
    <property type="protein sequence ID" value="QEG15594.1"/>
    <property type="molecule type" value="Genomic_DNA"/>
</dbReference>
<comment type="similarity">
    <text evidence="1 12 13">Belongs to the peptidase S24 family.</text>
</comment>
<feature type="active site" description="For autocatalytic cleavage activity" evidence="12">
    <location>
        <position position="124"/>
    </location>
</feature>
<comment type="function">
    <text evidence="12">Represses a number of genes involved in the response to DNA damage (SOS response), including recA and lexA. In the presence of single-stranded DNA, RecA interacts with LexA causing an autocatalytic cleavage which disrupts the DNA-binding part of LexA, leading to derepression of the SOS regulon and eventually DNA repair.</text>
</comment>
<keyword evidence="11 12" id="KW-0742">SOS response</keyword>
<dbReference type="Pfam" id="PF00717">
    <property type="entry name" value="Peptidase_S24"/>
    <property type="match status" value="1"/>
</dbReference>
<evidence type="ECO:0000256" key="6">
    <source>
        <dbReference type="ARBA" id="ARBA00022813"/>
    </source>
</evidence>
<evidence type="ECO:0000256" key="12">
    <source>
        <dbReference type="HAMAP-Rule" id="MF_00015"/>
    </source>
</evidence>
<dbReference type="Proteomes" id="UP000322887">
    <property type="component" value="Chromosome"/>
</dbReference>
<name>A0A3D3R1Y1_9PLAN</name>
<dbReference type="InterPro" id="IPR036390">
    <property type="entry name" value="WH_DNA-bd_sf"/>
</dbReference>
<keyword evidence="2 12" id="KW-0678">Repressor</keyword>
<reference evidence="17 19" key="2">
    <citation type="submission" date="2019-08" db="EMBL/GenBank/DDBJ databases">
        <title>Deep-cultivation of Planctomycetes and their phenomic and genomic characterization uncovers novel biology.</title>
        <authorList>
            <person name="Wiegand S."/>
            <person name="Jogler M."/>
            <person name="Boedeker C."/>
            <person name="Pinto D."/>
            <person name="Vollmers J."/>
            <person name="Rivas-Marin E."/>
            <person name="Kohn T."/>
            <person name="Peeters S.H."/>
            <person name="Heuer A."/>
            <person name="Rast P."/>
            <person name="Oberbeckmann S."/>
            <person name="Bunk B."/>
            <person name="Jeske O."/>
            <person name="Meyerdierks A."/>
            <person name="Storesund J.E."/>
            <person name="Kallscheuer N."/>
            <person name="Luecker S."/>
            <person name="Lage O.M."/>
            <person name="Pohl T."/>
            <person name="Merkel B.J."/>
            <person name="Hornburger P."/>
            <person name="Mueller R.-W."/>
            <person name="Bruemmer F."/>
            <person name="Labrenz M."/>
            <person name="Spormann A.M."/>
            <person name="Op den Camp H."/>
            <person name="Overmann J."/>
            <person name="Amann R."/>
            <person name="Jetten M.S.M."/>
            <person name="Mascher T."/>
            <person name="Medema M.H."/>
            <person name="Devos D.P."/>
            <person name="Kaster A.-K."/>
            <person name="Ovreas L."/>
            <person name="Rohde M."/>
            <person name="Galperin M.Y."/>
            <person name="Jogler C."/>
        </authorList>
    </citation>
    <scope>NUCLEOTIDE SEQUENCE [LARGE SCALE GENOMIC DNA]</scope>
    <source>
        <strain evidence="17 19">DSM 8797</strain>
    </source>
</reference>
<evidence type="ECO:0000256" key="8">
    <source>
        <dbReference type="ARBA" id="ARBA00023125"/>
    </source>
</evidence>
<evidence type="ECO:0000256" key="3">
    <source>
        <dbReference type="ARBA" id="ARBA00022705"/>
    </source>
</evidence>
<dbReference type="SUPFAM" id="SSF46785">
    <property type="entry name" value="Winged helix' DNA-binding domain"/>
    <property type="match status" value="1"/>
</dbReference>
<sequence>MINQNVKLTERQLAIYQFLKDKIVNRGYGPTVREIGDAFDIRSPNGVMGHLKALERKGLIKRKSHISRSIQLCDNAQKPANVTFSGSLQAGTPIIPPAADDSQVDFSALFESGDNFCLKVKGNSMIEAQIQEGDFVVVKKQDTCQQGEIVVALVDNQEATLKRFYQEADRVRLEPANSTMSPIYSTDVQVLGVVKGVIRKFN</sequence>
<keyword evidence="7 12" id="KW-0805">Transcription regulation</keyword>
<evidence type="ECO:0000313" key="17">
    <source>
        <dbReference type="EMBL" id="QEG15594.1"/>
    </source>
</evidence>
<feature type="site" description="Cleavage; by autolysis" evidence="12">
    <location>
        <begin position="90"/>
        <end position="91"/>
    </location>
</feature>
<feature type="domain" description="LexA repressor DNA-binding" evidence="15">
    <location>
        <begin position="7"/>
        <end position="68"/>
    </location>
</feature>
<accession>A0A3D3R1Y1</accession>
<dbReference type="GO" id="GO:0006508">
    <property type="term" value="P:proteolysis"/>
    <property type="evidence" value="ECO:0007669"/>
    <property type="project" value="InterPro"/>
</dbReference>
<evidence type="ECO:0000313" key="16">
    <source>
        <dbReference type="EMBL" id="HCO22805.1"/>
    </source>
</evidence>
<evidence type="ECO:0000256" key="11">
    <source>
        <dbReference type="ARBA" id="ARBA00023236"/>
    </source>
</evidence>
<comment type="catalytic activity">
    <reaction evidence="12">
        <text>Hydrolysis of Ala-|-Gly bond in repressor LexA.</text>
        <dbReference type="EC" id="3.4.21.88"/>
    </reaction>
</comment>
<keyword evidence="3 12" id="KW-0235">DNA replication</keyword>
<evidence type="ECO:0000256" key="7">
    <source>
        <dbReference type="ARBA" id="ARBA00023015"/>
    </source>
</evidence>
<dbReference type="EC" id="3.4.21.88" evidence="12"/>
<dbReference type="NCBIfam" id="TIGR00498">
    <property type="entry name" value="lexA"/>
    <property type="match status" value="1"/>
</dbReference>
<keyword evidence="19" id="KW-1185">Reference proteome</keyword>
<proteinExistence type="inferred from homology"/>
<keyword evidence="6 12" id="KW-0068">Autocatalytic cleavage</keyword>
<dbReference type="GO" id="GO:0045892">
    <property type="term" value="P:negative regulation of DNA-templated transcription"/>
    <property type="evidence" value="ECO:0007669"/>
    <property type="project" value="UniProtKB-UniRule"/>
</dbReference>
<keyword evidence="9 12" id="KW-0804">Transcription</keyword>
<dbReference type="InterPro" id="IPR050077">
    <property type="entry name" value="LexA_repressor"/>
</dbReference>
<evidence type="ECO:0000256" key="1">
    <source>
        <dbReference type="ARBA" id="ARBA00007484"/>
    </source>
</evidence>
<dbReference type="InterPro" id="IPR006197">
    <property type="entry name" value="Peptidase_S24_LexA"/>
</dbReference>
<dbReference type="Proteomes" id="UP000263642">
    <property type="component" value="Unassembled WGS sequence"/>
</dbReference>
<dbReference type="Pfam" id="PF01726">
    <property type="entry name" value="LexA_DNA_bind"/>
    <property type="match status" value="1"/>
</dbReference>
<dbReference type="GO" id="GO:0006260">
    <property type="term" value="P:DNA replication"/>
    <property type="evidence" value="ECO:0007669"/>
    <property type="project" value="UniProtKB-UniRule"/>
</dbReference>
<dbReference type="GO" id="GO:0006281">
    <property type="term" value="P:DNA repair"/>
    <property type="evidence" value="ECO:0007669"/>
    <property type="project" value="UniProtKB-UniRule"/>
</dbReference>
<evidence type="ECO:0000259" key="15">
    <source>
        <dbReference type="Pfam" id="PF01726"/>
    </source>
</evidence>
<dbReference type="HAMAP" id="MF_00015">
    <property type="entry name" value="LexA"/>
    <property type="match status" value="1"/>
</dbReference>
<evidence type="ECO:0000256" key="5">
    <source>
        <dbReference type="ARBA" id="ARBA00022801"/>
    </source>
</evidence>
<dbReference type="InterPro" id="IPR036286">
    <property type="entry name" value="LexA/Signal_pep-like_sf"/>
</dbReference>
<dbReference type="FunFam" id="1.10.10.10:FF:000009">
    <property type="entry name" value="LexA repressor"/>
    <property type="match status" value="1"/>
</dbReference>
<feature type="active site" description="For autocatalytic cleavage activity" evidence="12">
    <location>
        <position position="162"/>
    </location>
</feature>
<evidence type="ECO:0000256" key="13">
    <source>
        <dbReference type="RuleBase" id="RU003991"/>
    </source>
</evidence>
<dbReference type="EMBL" id="DQAY01000045">
    <property type="protein sequence ID" value="HCO22805.1"/>
    <property type="molecule type" value="Genomic_DNA"/>
</dbReference>
<dbReference type="AlphaFoldDB" id="A0A3D3R1Y1"/>
<dbReference type="InterPro" id="IPR015927">
    <property type="entry name" value="Peptidase_S24_S26A/B/C"/>
</dbReference>
<dbReference type="CDD" id="cd06529">
    <property type="entry name" value="S24_LexA-like"/>
    <property type="match status" value="1"/>
</dbReference>
<evidence type="ECO:0000256" key="2">
    <source>
        <dbReference type="ARBA" id="ARBA00022491"/>
    </source>
</evidence>
<evidence type="ECO:0000259" key="14">
    <source>
        <dbReference type="Pfam" id="PF00717"/>
    </source>
</evidence>
<feature type="domain" description="Peptidase S24/S26A/S26B/S26C" evidence="14">
    <location>
        <begin position="86"/>
        <end position="194"/>
    </location>
</feature>
<dbReference type="GO" id="GO:0009432">
    <property type="term" value="P:SOS response"/>
    <property type="evidence" value="ECO:0007669"/>
    <property type="project" value="UniProtKB-UniRule"/>
</dbReference>
<gene>
    <name evidence="12" type="primary">lexA</name>
    <name evidence="17" type="synonym">lexA_1</name>
    <name evidence="16" type="ORF">DIT97_07010</name>
    <name evidence="17" type="ORF">GmarT_14360</name>
</gene>
<evidence type="ECO:0000256" key="4">
    <source>
        <dbReference type="ARBA" id="ARBA00022763"/>
    </source>
</evidence>
<dbReference type="InterPro" id="IPR036388">
    <property type="entry name" value="WH-like_DNA-bd_sf"/>
</dbReference>